<evidence type="ECO:0000256" key="1">
    <source>
        <dbReference type="SAM" id="MobiDB-lite"/>
    </source>
</evidence>
<feature type="region of interest" description="Disordered" evidence="1">
    <location>
        <begin position="174"/>
        <end position="204"/>
    </location>
</feature>
<feature type="compositionally biased region" description="Basic and acidic residues" evidence="1">
    <location>
        <begin position="182"/>
        <end position="204"/>
    </location>
</feature>
<keyword evidence="2" id="KW-0472">Membrane</keyword>
<feature type="transmembrane region" description="Helical" evidence="2">
    <location>
        <begin position="118"/>
        <end position="139"/>
    </location>
</feature>
<organism evidence="3 4">
    <name type="scientific">Streptomyces pini</name>
    <dbReference type="NCBI Taxonomy" id="1520580"/>
    <lineage>
        <taxon>Bacteria</taxon>
        <taxon>Bacillati</taxon>
        <taxon>Actinomycetota</taxon>
        <taxon>Actinomycetes</taxon>
        <taxon>Kitasatosporales</taxon>
        <taxon>Streptomycetaceae</taxon>
        <taxon>Streptomyces</taxon>
    </lineage>
</organism>
<name>A0A1I3V6X2_9ACTN</name>
<gene>
    <name evidence="3" type="ORF">SAMN05192584_102125</name>
</gene>
<dbReference type="EMBL" id="FOSG01000002">
    <property type="protein sequence ID" value="SFJ90076.1"/>
    <property type="molecule type" value="Genomic_DNA"/>
</dbReference>
<evidence type="ECO:0000256" key="2">
    <source>
        <dbReference type="SAM" id="Phobius"/>
    </source>
</evidence>
<feature type="transmembrane region" description="Helical" evidence="2">
    <location>
        <begin position="6"/>
        <end position="25"/>
    </location>
</feature>
<feature type="transmembrane region" description="Helical" evidence="2">
    <location>
        <begin position="32"/>
        <end position="53"/>
    </location>
</feature>
<dbReference type="Proteomes" id="UP000198928">
    <property type="component" value="Unassembled WGS sequence"/>
</dbReference>
<keyword evidence="2" id="KW-0812">Transmembrane</keyword>
<keyword evidence="2" id="KW-1133">Transmembrane helix</keyword>
<protein>
    <submittedName>
        <fullName evidence="3">Uncharacterized protein</fullName>
    </submittedName>
</protein>
<reference evidence="4" key="1">
    <citation type="submission" date="2016-10" db="EMBL/GenBank/DDBJ databases">
        <authorList>
            <person name="Varghese N."/>
            <person name="Submissions S."/>
        </authorList>
    </citation>
    <scope>NUCLEOTIDE SEQUENCE [LARGE SCALE GENOMIC DNA]</scope>
    <source>
        <strain evidence="4">PL19</strain>
    </source>
</reference>
<feature type="transmembrane region" description="Helical" evidence="2">
    <location>
        <begin position="151"/>
        <end position="172"/>
    </location>
</feature>
<sequence length="204" mass="21999">MVVTLIIVCEVAFWVLLAAGLVLRYPARKPRLGAAVLLCEPLLEVVLLAVTAIDLRNGAEGDWKHGLAAVYIGFTVAYGHYMVKWADGHFAHRFAGGPPPVRPPKYGMARAVHEWKMCARSVLGAVIALALLQGAVWYVGDAGRSESLTQWQHKMLFVIGISVVIAASYTLWPKKPKTPSGEPRDPAGARPAGREAAGRETAGH</sequence>
<dbReference type="AlphaFoldDB" id="A0A1I3V6X2"/>
<proteinExistence type="predicted"/>
<keyword evidence="4" id="KW-1185">Reference proteome</keyword>
<dbReference type="RefSeq" id="WP_245793381.1">
    <property type="nucleotide sequence ID" value="NZ_FOSG01000002.1"/>
</dbReference>
<evidence type="ECO:0000313" key="4">
    <source>
        <dbReference type="Proteomes" id="UP000198928"/>
    </source>
</evidence>
<feature type="transmembrane region" description="Helical" evidence="2">
    <location>
        <begin position="65"/>
        <end position="83"/>
    </location>
</feature>
<evidence type="ECO:0000313" key="3">
    <source>
        <dbReference type="EMBL" id="SFJ90076.1"/>
    </source>
</evidence>
<accession>A0A1I3V6X2</accession>